<sequence>MLQMEGGKARVLTDWTLAWELLRKSVCVATHGSLIASITASYMGKPHRQFMALVRGLLGYYAPRSPVASAAAHRHIHSLAVLPVQDGQVRDCVERLVEAVRVYVRVYGSLPTATPMNVAAIFELFRSSGLGGTKSSPVLRALAVQNLSLRSKLTAESSVEDLAAVLEVLVEADTSVNPAGAETVLSAAGVPDVRTKPSCWACGTRGHGWTKCKDRAALERFHLKYADPEPHPEDTDDDKFRRERVHASRSKSEPTLKKEPHPKPWETVMKSGAALPANESAEDEPYRPWAKATKSAAALAKCNIFLPNAPLLEEDEYE</sequence>
<name>A0A7S0U0W1_HEMAN</name>
<organism evidence="2">
    <name type="scientific">Hemiselmis andersenii</name>
    <name type="common">Cryptophyte alga</name>
    <dbReference type="NCBI Taxonomy" id="464988"/>
    <lineage>
        <taxon>Eukaryota</taxon>
        <taxon>Cryptophyceae</taxon>
        <taxon>Cryptomonadales</taxon>
        <taxon>Hemiselmidaceae</taxon>
        <taxon>Hemiselmis</taxon>
    </lineage>
</organism>
<accession>A0A7S0U0W1</accession>
<dbReference type="AlphaFoldDB" id="A0A7S0U0W1"/>
<feature type="compositionally biased region" description="Basic and acidic residues" evidence="1">
    <location>
        <begin position="250"/>
        <end position="264"/>
    </location>
</feature>
<reference evidence="2" key="1">
    <citation type="submission" date="2021-01" db="EMBL/GenBank/DDBJ databases">
        <authorList>
            <person name="Corre E."/>
            <person name="Pelletier E."/>
            <person name="Niang G."/>
            <person name="Scheremetjew M."/>
            <person name="Finn R."/>
            <person name="Kale V."/>
            <person name="Holt S."/>
            <person name="Cochrane G."/>
            <person name="Meng A."/>
            <person name="Brown T."/>
            <person name="Cohen L."/>
        </authorList>
    </citation>
    <scope>NUCLEOTIDE SEQUENCE</scope>
    <source>
        <strain evidence="2">CCMP441</strain>
    </source>
</reference>
<dbReference type="EMBL" id="HBFK01026264">
    <property type="protein sequence ID" value="CAD8749532.1"/>
    <property type="molecule type" value="Transcribed_RNA"/>
</dbReference>
<feature type="compositionally biased region" description="Basic and acidic residues" evidence="1">
    <location>
        <begin position="223"/>
        <end position="241"/>
    </location>
</feature>
<feature type="region of interest" description="Disordered" evidence="1">
    <location>
        <begin position="223"/>
        <end position="292"/>
    </location>
</feature>
<proteinExistence type="predicted"/>
<protein>
    <submittedName>
        <fullName evidence="2">Uncharacterized protein</fullName>
    </submittedName>
</protein>
<evidence type="ECO:0000256" key="1">
    <source>
        <dbReference type="SAM" id="MobiDB-lite"/>
    </source>
</evidence>
<gene>
    <name evidence="2" type="ORF">HAND1043_LOCUS16029</name>
</gene>
<evidence type="ECO:0000313" key="2">
    <source>
        <dbReference type="EMBL" id="CAD8749532.1"/>
    </source>
</evidence>